<dbReference type="GO" id="GO:0006596">
    <property type="term" value="P:polyamine biosynthetic process"/>
    <property type="evidence" value="ECO:0007669"/>
    <property type="project" value="UniProtKB-UniRule"/>
</dbReference>
<dbReference type="NCBIfam" id="NF037959">
    <property type="entry name" value="MFS_SpdSyn"/>
    <property type="match status" value="1"/>
</dbReference>
<organism evidence="6 7">
    <name type="scientific">Candidatus Scatomorpha merdipullorum</name>
    <dbReference type="NCBI Taxonomy" id="2840927"/>
    <lineage>
        <taxon>Bacteria</taxon>
        <taxon>Bacillati</taxon>
        <taxon>Bacillota</taxon>
        <taxon>Clostridia</taxon>
        <taxon>Eubacteriales</taxon>
        <taxon>Candidatus Scatomorpha</taxon>
    </lineage>
</organism>
<dbReference type="InterPro" id="IPR030374">
    <property type="entry name" value="PABS"/>
</dbReference>
<dbReference type="PANTHER" id="PTHR43317">
    <property type="entry name" value="THERMOSPERMINE SYNTHASE ACAULIS5"/>
    <property type="match status" value="1"/>
</dbReference>
<dbReference type="PROSITE" id="PS51006">
    <property type="entry name" value="PABS_2"/>
    <property type="match status" value="1"/>
</dbReference>
<accession>A0A9D1JUK0</accession>
<comment type="caution">
    <text evidence="6">The sequence shown here is derived from an EMBL/GenBank/DDBJ whole genome shotgun (WGS) entry which is preliminary data.</text>
</comment>
<evidence type="ECO:0000313" key="6">
    <source>
        <dbReference type="EMBL" id="HIS66336.1"/>
    </source>
</evidence>
<evidence type="ECO:0000256" key="4">
    <source>
        <dbReference type="PROSITE-ProRule" id="PRU00354"/>
    </source>
</evidence>
<dbReference type="Proteomes" id="UP000824001">
    <property type="component" value="Unassembled WGS sequence"/>
</dbReference>
<evidence type="ECO:0000256" key="3">
    <source>
        <dbReference type="ARBA" id="ARBA00023115"/>
    </source>
</evidence>
<name>A0A9D1JUK0_9FIRM</name>
<dbReference type="Gene3D" id="3.40.50.150">
    <property type="entry name" value="Vaccinia Virus protein VP39"/>
    <property type="match status" value="1"/>
</dbReference>
<reference evidence="6" key="1">
    <citation type="submission" date="2020-10" db="EMBL/GenBank/DDBJ databases">
        <authorList>
            <person name="Gilroy R."/>
        </authorList>
    </citation>
    <scope>NUCLEOTIDE SEQUENCE</scope>
    <source>
        <strain evidence="6">ChiHjej10B9-9673</strain>
    </source>
</reference>
<proteinExistence type="inferred from homology"/>
<evidence type="ECO:0000256" key="1">
    <source>
        <dbReference type="ARBA" id="ARBA00007867"/>
    </source>
</evidence>
<dbReference type="CDD" id="cd02440">
    <property type="entry name" value="AdoMet_MTases"/>
    <property type="match status" value="1"/>
</dbReference>
<dbReference type="EMBL" id="DVJK01000058">
    <property type="protein sequence ID" value="HIS66336.1"/>
    <property type="molecule type" value="Genomic_DNA"/>
</dbReference>
<dbReference type="InterPro" id="IPR029063">
    <property type="entry name" value="SAM-dependent_MTases_sf"/>
</dbReference>
<gene>
    <name evidence="6" type="ORF">IAC18_02115</name>
</gene>
<feature type="non-terminal residue" evidence="6">
    <location>
        <position position="1"/>
    </location>
</feature>
<sequence>WEGDDVVLEDESIYNYLQVKEDERRISLSTNVAFGVQSIKIKDGGMTGMYYDYALAAPLMAEKAEDVLILGLGTGTFAEQCLEYFPGCSVTGVEIDQKIVDISREYFGLPEEVEAVTGDGRAWLTASEEKWDVIMVDAYQDITIPFQMSSVEFFTEVYEHLEPGGVMVVNMSMRSESEGSMNEYLMDTIRSVFPYCYAVRVSGGTNMELFASADEGALARFEGRRGALPEDYAAIMQRVHDGMFAVEGGDYILTDDKAPVELLGMAVLDEIIGTELDALREQIREEGIMSLLE</sequence>
<evidence type="ECO:0000259" key="5">
    <source>
        <dbReference type="PROSITE" id="PS51006"/>
    </source>
</evidence>
<evidence type="ECO:0000313" key="7">
    <source>
        <dbReference type="Proteomes" id="UP000824001"/>
    </source>
</evidence>
<protein>
    <submittedName>
        <fullName evidence="6">Fused MFS/spermidine synthase</fullName>
    </submittedName>
</protein>
<dbReference type="GO" id="GO:0016740">
    <property type="term" value="F:transferase activity"/>
    <property type="evidence" value="ECO:0007669"/>
    <property type="project" value="UniProtKB-UniRule"/>
</dbReference>
<dbReference type="PANTHER" id="PTHR43317:SF1">
    <property type="entry name" value="THERMOSPERMINE SYNTHASE ACAULIS5"/>
    <property type="match status" value="1"/>
</dbReference>
<feature type="active site" description="Proton acceptor" evidence="4">
    <location>
        <position position="137"/>
    </location>
</feature>
<dbReference type="SUPFAM" id="SSF53335">
    <property type="entry name" value="S-adenosyl-L-methionine-dependent methyltransferases"/>
    <property type="match status" value="1"/>
</dbReference>
<comment type="similarity">
    <text evidence="1">Belongs to the spermidine/spermine synthase family.</text>
</comment>
<feature type="domain" description="PABS" evidence="5">
    <location>
        <begin position="1"/>
        <end position="222"/>
    </location>
</feature>
<dbReference type="AlphaFoldDB" id="A0A9D1JUK0"/>
<reference evidence="6" key="2">
    <citation type="journal article" date="2021" name="PeerJ">
        <title>Extensive microbial diversity within the chicken gut microbiome revealed by metagenomics and culture.</title>
        <authorList>
            <person name="Gilroy R."/>
            <person name="Ravi A."/>
            <person name="Getino M."/>
            <person name="Pursley I."/>
            <person name="Horton D.L."/>
            <person name="Alikhan N.F."/>
            <person name="Baker D."/>
            <person name="Gharbi K."/>
            <person name="Hall N."/>
            <person name="Watson M."/>
            <person name="Adriaenssens E.M."/>
            <person name="Foster-Nyarko E."/>
            <person name="Jarju S."/>
            <person name="Secka A."/>
            <person name="Antonio M."/>
            <person name="Oren A."/>
            <person name="Chaudhuri R.R."/>
            <person name="La Ragione R."/>
            <person name="Hildebrand F."/>
            <person name="Pallen M.J."/>
        </authorList>
    </citation>
    <scope>NUCLEOTIDE SEQUENCE</scope>
    <source>
        <strain evidence="6">ChiHjej10B9-9673</strain>
    </source>
</reference>
<dbReference type="Pfam" id="PF01564">
    <property type="entry name" value="Spermine_synth"/>
    <property type="match status" value="1"/>
</dbReference>
<keyword evidence="2 4" id="KW-0808">Transferase</keyword>
<keyword evidence="3 4" id="KW-0620">Polyamine biosynthesis</keyword>
<evidence type="ECO:0000256" key="2">
    <source>
        <dbReference type="ARBA" id="ARBA00022679"/>
    </source>
</evidence>